<name>A0A834P313_VESPE</name>
<dbReference type="EMBL" id="JACSDY010000005">
    <property type="protein sequence ID" value="KAF7426847.1"/>
    <property type="molecule type" value="Genomic_DNA"/>
</dbReference>
<keyword evidence="3" id="KW-1185">Reference proteome</keyword>
<evidence type="ECO:0000313" key="2">
    <source>
        <dbReference type="EMBL" id="KAF7426847.1"/>
    </source>
</evidence>
<evidence type="ECO:0000313" key="3">
    <source>
        <dbReference type="Proteomes" id="UP000600918"/>
    </source>
</evidence>
<sequence length="268" mass="30536">MSSVTNGDLGIREPFEREIAFSRENLPASRKMPIIFGQHKRTTIVLVLAPREIMPAIEIIKDGATRVTLTFHSDFIKMLCFETATLHDYGNGRILNWQDIKMYLEKEDEAKYIELRELRNIKGSNLTGGCGQTRCENGGAVGRAALFNEKQRIGPYSDDYSPFTEPTCEKGTFGVTQLSRQKLNRLRFRFEASRTNRIFIRDEREEESPGDEKRGDIISKSPSPLARKDGLSRGAIVSGRLDSLDRVEVDRENWIVRRGLLGKRDVPR</sequence>
<reference evidence="2" key="1">
    <citation type="journal article" date="2020" name="G3 (Bethesda)">
        <title>High-Quality Assemblies for Three Invasive Social Wasps from the &lt;i&gt;Vespula&lt;/i&gt; Genus.</title>
        <authorList>
            <person name="Harrop T.W.R."/>
            <person name="Guhlin J."/>
            <person name="McLaughlin G.M."/>
            <person name="Permina E."/>
            <person name="Stockwell P."/>
            <person name="Gilligan J."/>
            <person name="Le Lec M.F."/>
            <person name="Gruber M.A.M."/>
            <person name="Quinn O."/>
            <person name="Lovegrove M."/>
            <person name="Duncan E.J."/>
            <person name="Remnant E.J."/>
            <person name="Van Eeckhoven J."/>
            <person name="Graham B."/>
            <person name="Knapp R.A."/>
            <person name="Langford K.W."/>
            <person name="Kronenberg Z."/>
            <person name="Press M.O."/>
            <person name="Eacker S.M."/>
            <person name="Wilson-Rankin E.E."/>
            <person name="Purcell J."/>
            <person name="Lester P.J."/>
            <person name="Dearden P.K."/>
        </authorList>
    </citation>
    <scope>NUCLEOTIDE SEQUENCE</scope>
    <source>
        <strain evidence="2">Volc-1</strain>
    </source>
</reference>
<comment type="caution">
    <text evidence="2">The sequence shown here is derived from an EMBL/GenBank/DDBJ whole genome shotgun (WGS) entry which is preliminary data.</text>
</comment>
<gene>
    <name evidence="2" type="ORF">H0235_006541</name>
</gene>
<dbReference type="AlphaFoldDB" id="A0A834P313"/>
<dbReference type="Proteomes" id="UP000600918">
    <property type="component" value="Unassembled WGS sequence"/>
</dbReference>
<protein>
    <submittedName>
        <fullName evidence="2">Uncharacterized protein</fullName>
    </submittedName>
</protein>
<feature type="region of interest" description="Disordered" evidence="1">
    <location>
        <begin position="201"/>
        <end position="232"/>
    </location>
</feature>
<accession>A0A834P313</accession>
<proteinExistence type="predicted"/>
<evidence type="ECO:0000256" key="1">
    <source>
        <dbReference type="SAM" id="MobiDB-lite"/>
    </source>
</evidence>
<organism evidence="2 3">
    <name type="scientific">Vespula pensylvanica</name>
    <name type="common">Western yellow jacket</name>
    <name type="synonym">Wasp</name>
    <dbReference type="NCBI Taxonomy" id="30213"/>
    <lineage>
        <taxon>Eukaryota</taxon>
        <taxon>Metazoa</taxon>
        <taxon>Ecdysozoa</taxon>
        <taxon>Arthropoda</taxon>
        <taxon>Hexapoda</taxon>
        <taxon>Insecta</taxon>
        <taxon>Pterygota</taxon>
        <taxon>Neoptera</taxon>
        <taxon>Endopterygota</taxon>
        <taxon>Hymenoptera</taxon>
        <taxon>Apocrita</taxon>
        <taxon>Aculeata</taxon>
        <taxon>Vespoidea</taxon>
        <taxon>Vespidae</taxon>
        <taxon>Vespinae</taxon>
        <taxon>Vespula</taxon>
    </lineage>
</organism>